<accession>A0A841KCF1</accession>
<dbReference type="Gene3D" id="6.10.340.10">
    <property type="match status" value="1"/>
</dbReference>
<evidence type="ECO:0000313" key="15">
    <source>
        <dbReference type="Proteomes" id="UP000588017"/>
    </source>
</evidence>
<name>A0A841KCF1_9HYPH</name>
<feature type="domain" description="T-SNARE coiled-coil homology" evidence="12">
    <location>
        <begin position="473"/>
        <end position="535"/>
    </location>
</feature>
<dbReference type="EMBL" id="JACHEH010000003">
    <property type="protein sequence ID" value="MBB6167676.1"/>
    <property type="molecule type" value="Genomic_DNA"/>
</dbReference>
<dbReference type="CDD" id="cd06225">
    <property type="entry name" value="HAMP"/>
    <property type="match status" value="1"/>
</dbReference>
<dbReference type="InterPro" id="IPR003660">
    <property type="entry name" value="HAMP_dom"/>
</dbReference>
<keyword evidence="4 10" id="KW-0812">Transmembrane</keyword>
<dbReference type="RefSeq" id="WP_183333472.1">
    <property type="nucleotide sequence ID" value="NZ_BMHX01000003.1"/>
</dbReference>
<dbReference type="Pfam" id="PF00672">
    <property type="entry name" value="HAMP"/>
    <property type="match status" value="1"/>
</dbReference>
<dbReference type="PANTHER" id="PTHR32089">
    <property type="entry name" value="METHYL-ACCEPTING CHEMOTAXIS PROTEIN MCPB"/>
    <property type="match status" value="1"/>
</dbReference>
<keyword evidence="3" id="KW-0997">Cell inner membrane</keyword>
<reference evidence="14 15" key="1">
    <citation type="submission" date="2020-08" db="EMBL/GenBank/DDBJ databases">
        <title>Genomic Encyclopedia of Type Strains, Phase IV (KMG-IV): sequencing the most valuable type-strain genomes for metagenomic binning, comparative biology and taxonomic classification.</title>
        <authorList>
            <person name="Goeker M."/>
        </authorList>
    </citation>
    <scope>NUCLEOTIDE SEQUENCE [LARGE SCALE GENOMIC DNA]</scope>
    <source>
        <strain evidence="14 15">DSM 101465</strain>
    </source>
</reference>
<evidence type="ECO:0000256" key="9">
    <source>
        <dbReference type="PROSITE-ProRule" id="PRU00284"/>
    </source>
</evidence>
<evidence type="ECO:0000256" key="7">
    <source>
        <dbReference type="ARBA" id="ARBA00023224"/>
    </source>
</evidence>
<protein>
    <submittedName>
        <fullName evidence="14">Methyl-accepting chemotaxis protein</fullName>
    </submittedName>
</protein>
<proteinExistence type="inferred from homology"/>
<evidence type="ECO:0000256" key="10">
    <source>
        <dbReference type="SAM" id="Phobius"/>
    </source>
</evidence>
<dbReference type="Proteomes" id="UP000588017">
    <property type="component" value="Unassembled WGS sequence"/>
</dbReference>
<evidence type="ECO:0000259" key="11">
    <source>
        <dbReference type="PROSITE" id="PS50111"/>
    </source>
</evidence>
<dbReference type="SUPFAM" id="SSF58104">
    <property type="entry name" value="Methyl-accepting chemotaxis protein (MCP) signaling domain"/>
    <property type="match status" value="1"/>
</dbReference>
<feature type="transmembrane region" description="Helical" evidence="10">
    <location>
        <begin position="26"/>
        <end position="47"/>
    </location>
</feature>
<comment type="subcellular location">
    <subcellularLocation>
        <location evidence="1">Cell inner membrane</location>
        <topology evidence="1">Multi-pass membrane protein</topology>
    </subcellularLocation>
</comment>
<dbReference type="Gene3D" id="3.30.450.20">
    <property type="entry name" value="PAS domain"/>
    <property type="match status" value="1"/>
</dbReference>
<dbReference type="PROSITE" id="PS50885">
    <property type="entry name" value="HAMP"/>
    <property type="match status" value="1"/>
</dbReference>
<dbReference type="PROSITE" id="PS50192">
    <property type="entry name" value="T_SNARE"/>
    <property type="match status" value="1"/>
</dbReference>
<dbReference type="SMART" id="SM00283">
    <property type="entry name" value="MA"/>
    <property type="match status" value="1"/>
</dbReference>
<sequence length="577" mass="61073">METAKVRNGFGRILEKIGLRTIGARLASVVVLFAVSIAAVVAILASMEAASIREARVEMLKSVTGVVIKAIDQQFQETAKGLIGEGWAQQRARAVVRAMRYNGDEYFFIIDDEGNEIVNGGHPALEGKNLMDAKDANGVAYVKEMLAISKEKGSGYISYSFPRAGDDMSQAVPKLAYVERFGPWNWTVGTSLYTDDVTARIREASLMAAGVGFVFFLLIGGLALVVARKLARRLQGLRDVMLRLAEGDSNVEVPPALGRDEIDEMTGAVEVFRENAIERERLAAQQEAEQRAKEERARTIEALVNKFEAEAMGVARAVATAAAQLQQNANAMNSAAEETSRQSTTVAAAAEQATSNVNTVASAAEELTASIREIGQQVTTAARVASAANGQTKQAADVVRSLATSAQRIGEVVSLITDIASQTSLLALNATIEAARAGEAGRGFAVVATEVKNLAEQTAKATDDISAQIAAVQNATNDVVAAIDSITETIRQIDEVSTTIASAVDQQGATTNEIARNVSQAAQGTQEVSSNIAGVSRAAAETGVVSSQIVEAANDLVRQSDILRQQVDEFLAQVKAA</sequence>
<dbReference type="Gene3D" id="1.10.287.950">
    <property type="entry name" value="Methyl-accepting chemotaxis protein"/>
    <property type="match status" value="1"/>
</dbReference>
<evidence type="ECO:0000259" key="12">
    <source>
        <dbReference type="PROSITE" id="PS50192"/>
    </source>
</evidence>
<evidence type="ECO:0000256" key="8">
    <source>
        <dbReference type="ARBA" id="ARBA00029447"/>
    </source>
</evidence>
<evidence type="ECO:0000256" key="4">
    <source>
        <dbReference type="ARBA" id="ARBA00022692"/>
    </source>
</evidence>
<evidence type="ECO:0000256" key="6">
    <source>
        <dbReference type="ARBA" id="ARBA00023136"/>
    </source>
</evidence>
<dbReference type="AlphaFoldDB" id="A0A841KCF1"/>
<dbReference type="SMART" id="SM01049">
    <property type="entry name" value="Cache_2"/>
    <property type="match status" value="1"/>
</dbReference>
<keyword evidence="5 10" id="KW-1133">Transmembrane helix</keyword>
<dbReference type="PANTHER" id="PTHR32089:SF112">
    <property type="entry name" value="LYSOZYME-LIKE PROTEIN-RELATED"/>
    <property type="match status" value="1"/>
</dbReference>
<dbReference type="PROSITE" id="PS50111">
    <property type="entry name" value="CHEMOTAXIS_TRANSDUC_2"/>
    <property type="match status" value="1"/>
</dbReference>
<feature type="transmembrane region" description="Helical" evidence="10">
    <location>
        <begin position="206"/>
        <end position="227"/>
    </location>
</feature>
<keyword evidence="2" id="KW-1003">Cell membrane</keyword>
<comment type="caution">
    <text evidence="14">The sequence shown here is derived from an EMBL/GenBank/DDBJ whole genome shotgun (WGS) entry which is preliminary data.</text>
</comment>
<comment type="similarity">
    <text evidence="8">Belongs to the methyl-accepting chemotaxis (MCP) protein family.</text>
</comment>
<keyword evidence="6 10" id="KW-0472">Membrane</keyword>
<dbReference type="Pfam" id="PF00015">
    <property type="entry name" value="MCPsignal"/>
    <property type="match status" value="1"/>
</dbReference>
<gene>
    <name evidence="14" type="ORF">HNQ73_001299</name>
</gene>
<evidence type="ECO:0000256" key="5">
    <source>
        <dbReference type="ARBA" id="ARBA00022989"/>
    </source>
</evidence>
<dbReference type="InterPro" id="IPR004089">
    <property type="entry name" value="MCPsignal_dom"/>
</dbReference>
<evidence type="ECO:0000256" key="3">
    <source>
        <dbReference type="ARBA" id="ARBA00022519"/>
    </source>
</evidence>
<evidence type="ECO:0000259" key="13">
    <source>
        <dbReference type="PROSITE" id="PS50885"/>
    </source>
</evidence>
<evidence type="ECO:0000256" key="1">
    <source>
        <dbReference type="ARBA" id="ARBA00004429"/>
    </source>
</evidence>
<dbReference type="Pfam" id="PF17200">
    <property type="entry name" value="sCache_2"/>
    <property type="match status" value="1"/>
</dbReference>
<keyword evidence="7 9" id="KW-0807">Transducer</keyword>
<feature type="domain" description="HAMP" evidence="13">
    <location>
        <begin position="228"/>
        <end position="281"/>
    </location>
</feature>
<dbReference type="InterPro" id="IPR000727">
    <property type="entry name" value="T_SNARE_dom"/>
</dbReference>
<evidence type="ECO:0000313" key="14">
    <source>
        <dbReference type="EMBL" id="MBB6167676.1"/>
    </source>
</evidence>
<keyword evidence="15" id="KW-1185">Reference proteome</keyword>
<evidence type="ECO:0000256" key="2">
    <source>
        <dbReference type="ARBA" id="ARBA00022475"/>
    </source>
</evidence>
<dbReference type="GO" id="GO:0005886">
    <property type="term" value="C:plasma membrane"/>
    <property type="evidence" value="ECO:0007669"/>
    <property type="project" value="UniProtKB-SubCell"/>
</dbReference>
<dbReference type="SMART" id="SM00304">
    <property type="entry name" value="HAMP"/>
    <property type="match status" value="1"/>
</dbReference>
<dbReference type="InterPro" id="IPR033480">
    <property type="entry name" value="sCache_2"/>
</dbReference>
<organism evidence="14 15">
    <name type="scientific">Chelatococcus composti</name>
    <dbReference type="NCBI Taxonomy" id="1743235"/>
    <lineage>
        <taxon>Bacteria</taxon>
        <taxon>Pseudomonadati</taxon>
        <taxon>Pseudomonadota</taxon>
        <taxon>Alphaproteobacteria</taxon>
        <taxon>Hyphomicrobiales</taxon>
        <taxon>Chelatococcaceae</taxon>
        <taxon>Chelatococcus</taxon>
    </lineage>
</organism>
<feature type="domain" description="Methyl-accepting transducer" evidence="11">
    <location>
        <begin position="321"/>
        <end position="543"/>
    </location>
</feature>
<dbReference type="GO" id="GO:0007165">
    <property type="term" value="P:signal transduction"/>
    <property type="evidence" value="ECO:0007669"/>
    <property type="project" value="UniProtKB-KW"/>
</dbReference>